<evidence type="ECO:0000313" key="1">
    <source>
        <dbReference type="EMBL" id="KAB0268839.1"/>
    </source>
</evidence>
<dbReference type="NCBIfam" id="TIGR01414">
    <property type="entry name" value="autotrans_barl"/>
    <property type="match status" value="1"/>
</dbReference>
<dbReference type="SUPFAM" id="SSF103515">
    <property type="entry name" value="Autotransporter"/>
    <property type="match status" value="1"/>
</dbReference>
<gene>
    <name evidence="1" type="ORF">FEZ63_01595</name>
</gene>
<sequence length="84" mass="9217">MRPRSPIAGWRSDVSRRLRHRAIAGAKRQHPARQFEATSFEIGGGVAAAVNEQISLYATASYETNLGGSHRETIKGNLGLQVTW</sequence>
<dbReference type="EMBL" id="VCMV01000003">
    <property type="protein sequence ID" value="KAB0268839.1"/>
    <property type="molecule type" value="Genomic_DNA"/>
</dbReference>
<organism evidence="1 2">
    <name type="scientific">Microvirga brassicacearum</name>
    <dbReference type="NCBI Taxonomy" id="2580413"/>
    <lineage>
        <taxon>Bacteria</taxon>
        <taxon>Pseudomonadati</taxon>
        <taxon>Pseudomonadota</taxon>
        <taxon>Alphaproteobacteria</taxon>
        <taxon>Hyphomicrobiales</taxon>
        <taxon>Methylobacteriaceae</taxon>
        <taxon>Microvirga</taxon>
    </lineage>
</organism>
<dbReference type="InterPro" id="IPR006315">
    <property type="entry name" value="OM_autotransptr_brl_dom"/>
</dbReference>
<dbReference type="Proteomes" id="UP000325684">
    <property type="component" value="Unassembled WGS sequence"/>
</dbReference>
<dbReference type="InterPro" id="IPR036709">
    <property type="entry name" value="Autotransporte_beta_dom_sf"/>
</dbReference>
<reference evidence="1 2" key="1">
    <citation type="journal article" date="2019" name="Microorganisms">
        <title>Genome Insights into the Novel Species Microvirga brassicacearum, a Rapeseed Endophyte with Biotechnological Potential.</title>
        <authorList>
            <person name="Jimenez-Gomez A."/>
            <person name="Saati-Santamaria Z."/>
            <person name="Igual J.M."/>
            <person name="Rivas R."/>
            <person name="Mateos P.F."/>
            <person name="Garcia-Fraile P."/>
        </authorList>
    </citation>
    <scope>NUCLEOTIDE SEQUENCE [LARGE SCALE GENOMIC DNA]</scope>
    <source>
        <strain evidence="1 2">CDVBN77</strain>
    </source>
</reference>
<dbReference type="OrthoDB" id="6053567at2"/>
<accession>A0A5N3PGK0</accession>
<comment type="caution">
    <text evidence="1">The sequence shown here is derived from an EMBL/GenBank/DDBJ whole genome shotgun (WGS) entry which is preliminary data.</text>
</comment>
<dbReference type="AlphaFoldDB" id="A0A5N3PGK0"/>
<name>A0A5N3PGK0_9HYPH</name>
<proteinExistence type="predicted"/>
<dbReference type="GO" id="GO:0019867">
    <property type="term" value="C:outer membrane"/>
    <property type="evidence" value="ECO:0007669"/>
    <property type="project" value="InterPro"/>
</dbReference>
<protein>
    <submittedName>
        <fullName evidence="1">Autotransporter outer membrane beta-barrel domain-containing protein</fullName>
    </submittedName>
</protein>
<dbReference type="Gene3D" id="2.40.128.130">
    <property type="entry name" value="Autotransporter beta-domain"/>
    <property type="match status" value="1"/>
</dbReference>
<evidence type="ECO:0000313" key="2">
    <source>
        <dbReference type="Proteomes" id="UP000325684"/>
    </source>
</evidence>
<keyword evidence="2" id="KW-1185">Reference proteome</keyword>